<dbReference type="AlphaFoldDB" id="A0A672L3J5"/>
<proteinExistence type="inferred from homology"/>
<dbReference type="Pfam" id="PF00227">
    <property type="entry name" value="Proteasome"/>
    <property type="match status" value="1"/>
</dbReference>
<dbReference type="InParanoid" id="A0A672L3J5"/>
<dbReference type="SUPFAM" id="SSF56235">
    <property type="entry name" value="N-terminal nucleophile aminohydrolases (Ntn hydrolases)"/>
    <property type="match status" value="1"/>
</dbReference>
<dbReference type="Proteomes" id="UP000472262">
    <property type="component" value="Unassembled WGS sequence"/>
</dbReference>
<evidence type="ECO:0000313" key="4">
    <source>
        <dbReference type="Ensembl" id="ENSSGRP00000016799.1"/>
    </source>
</evidence>
<organism evidence="4 5">
    <name type="scientific">Sinocyclocheilus grahami</name>
    <name type="common">Dianchi golden-line fish</name>
    <name type="synonym">Barbus grahami</name>
    <dbReference type="NCBI Taxonomy" id="75366"/>
    <lineage>
        <taxon>Eukaryota</taxon>
        <taxon>Metazoa</taxon>
        <taxon>Chordata</taxon>
        <taxon>Craniata</taxon>
        <taxon>Vertebrata</taxon>
        <taxon>Euteleostomi</taxon>
        <taxon>Actinopterygii</taxon>
        <taxon>Neopterygii</taxon>
        <taxon>Teleostei</taxon>
        <taxon>Ostariophysi</taxon>
        <taxon>Cypriniformes</taxon>
        <taxon>Cyprinidae</taxon>
        <taxon>Cyprininae</taxon>
        <taxon>Sinocyclocheilus</taxon>
    </lineage>
</organism>
<protein>
    <submittedName>
        <fullName evidence="4">Proteasome subunit alpha type-1-like</fullName>
    </submittedName>
</protein>
<sequence length="237" mass="26915">AHRKQYPFSLSLWRAAKVTFCISSLHLLFSWKCLKTSLLLCSSIKVFCHQYLTASLFLKSNFMRQECLDSRFVFDRPLPVSRLVSLIGSKTQIPTQRYGRRPYGVGLLIAGYDDMGPHIFQTCPSANYFDCKAMSIGARSQSARTYLERHMEAFLDCNLNELVQHGLRALRETLPAEQDLTTKNVSIGIVGKEMEFTIYDDDDVASFLEGLEERPQRRVAQPADEAAPAVPDEPMEH</sequence>
<evidence type="ECO:0000313" key="5">
    <source>
        <dbReference type="Proteomes" id="UP000472262"/>
    </source>
</evidence>
<dbReference type="InterPro" id="IPR023332">
    <property type="entry name" value="Proteasome_alpha-type"/>
</dbReference>
<evidence type="ECO:0000256" key="2">
    <source>
        <dbReference type="PROSITE-ProRule" id="PRU00808"/>
    </source>
</evidence>
<comment type="similarity">
    <text evidence="2">Belongs to the peptidase T1A family.</text>
</comment>
<reference evidence="4" key="2">
    <citation type="submission" date="2025-09" db="UniProtKB">
        <authorList>
            <consortium name="Ensembl"/>
        </authorList>
    </citation>
    <scope>IDENTIFICATION</scope>
</reference>
<feature type="region of interest" description="Disordered" evidence="3">
    <location>
        <begin position="213"/>
        <end position="237"/>
    </location>
</feature>
<evidence type="ECO:0000256" key="3">
    <source>
        <dbReference type="SAM" id="MobiDB-lite"/>
    </source>
</evidence>
<dbReference type="FunFam" id="3.60.20.10:FF:000063">
    <property type="entry name" value="Proteasome subunit alpha type"/>
    <property type="match status" value="1"/>
</dbReference>
<dbReference type="GO" id="GO:0019773">
    <property type="term" value="C:proteasome core complex, alpha-subunit complex"/>
    <property type="evidence" value="ECO:0007669"/>
    <property type="project" value="UniProtKB-UniRule"/>
</dbReference>
<evidence type="ECO:0000256" key="1">
    <source>
        <dbReference type="ARBA" id="ARBA00022942"/>
    </source>
</evidence>
<reference evidence="4" key="1">
    <citation type="submission" date="2025-08" db="UniProtKB">
        <authorList>
            <consortium name="Ensembl"/>
        </authorList>
    </citation>
    <scope>IDENTIFICATION</scope>
</reference>
<accession>A0A672L3J5</accession>
<dbReference type="InterPro" id="IPR029055">
    <property type="entry name" value="Ntn_hydrolases_N"/>
</dbReference>
<dbReference type="InterPro" id="IPR050115">
    <property type="entry name" value="Proteasome_alpha"/>
</dbReference>
<dbReference type="InterPro" id="IPR001353">
    <property type="entry name" value="Proteasome_sua/b"/>
</dbReference>
<dbReference type="Gene3D" id="3.60.20.10">
    <property type="entry name" value="Glutamine Phosphoribosylpyrophosphate, subunit 1, domain 1"/>
    <property type="match status" value="1"/>
</dbReference>
<dbReference type="PANTHER" id="PTHR11599">
    <property type="entry name" value="PROTEASOME SUBUNIT ALPHA/BETA"/>
    <property type="match status" value="1"/>
</dbReference>
<feature type="compositionally biased region" description="Low complexity" evidence="3">
    <location>
        <begin position="219"/>
        <end position="237"/>
    </location>
</feature>
<gene>
    <name evidence="4" type="primary">LOC107566829</name>
</gene>
<keyword evidence="1 2" id="KW-0647">Proteasome</keyword>
<dbReference type="GO" id="GO:0051603">
    <property type="term" value="P:proteolysis involved in protein catabolic process"/>
    <property type="evidence" value="ECO:0007669"/>
    <property type="project" value="InterPro"/>
</dbReference>
<keyword evidence="5" id="KW-1185">Reference proteome</keyword>
<dbReference type="PROSITE" id="PS51475">
    <property type="entry name" value="PROTEASOME_ALPHA_2"/>
    <property type="match status" value="1"/>
</dbReference>
<name>A0A672L3J5_SINGR</name>
<dbReference type="Ensembl" id="ENSSGRT00000018161.1">
    <property type="protein sequence ID" value="ENSSGRP00000016799.1"/>
    <property type="gene ID" value="ENSSGRG00000010207.1"/>
</dbReference>